<dbReference type="InterPro" id="IPR008278">
    <property type="entry name" value="4-PPantetheinyl_Trfase_dom"/>
</dbReference>
<evidence type="ECO:0000259" key="3">
    <source>
        <dbReference type="Pfam" id="PF01648"/>
    </source>
</evidence>
<dbReference type="InterPro" id="IPR037143">
    <property type="entry name" value="4-PPantetheinyl_Trfase_dom_sf"/>
</dbReference>
<dbReference type="GO" id="GO:0000287">
    <property type="term" value="F:magnesium ion binding"/>
    <property type="evidence" value="ECO:0007669"/>
    <property type="project" value="InterPro"/>
</dbReference>
<protein>
    <submittedName>
        <fullName evidence="4">4'-phosphopantetheinyl transferase superfamily protein</fullName>
    </submittedName>
</protein>
<dbReference type="GO" id="GO:0005829">
    <property type="term" value="C:cytosol"/>
    <property type="evidence" value="ECO:0007669"/>
    <property type="project" value="TreeGrafter"/>
</dbReference>
<organism evidence="4 5">
    <name type="scientific">Candidatus Blautia faecigallinarum</name>
    <dbReference type="NCBI Taxonomy" id="2838488"/>
    <lineage>
        <taxon>Bacteria</taxon>
        <taxon>Bacillati</taxon>
        <taxon>Bacillota</taxon>
        <taxon>Clostridia</taxon>
        <taxon>Lachnospirales</taxon>
        <taxon>Lachnospiraceae</taxon>
        <taxon>Blautia</taxon>
    </lineage>
</organism>
<dbReference type="PANTHER" id="PTHR12215:SF10">
    <property type="entry name" value="L-AMINOADIPATE-SEMIALDEHYDE DEHYDROGENASE-PHOSPHOPANTETHEINYL TRANSFERASE"/>
    <property type="match status" value="1"/>
</dbReference>
<evidence type="ECO:0000313" key="5">
    <source>
        <dbReference type="Proteomes" id="UP000824041"/>
    </source>
</evidence>
<dbReference type="GO" id="GO:0019878">
    <property type="term" value="P:lysine biosynthetic process via aminoadipic acid"/>
    <property type="evidence" value="ECO:0007669"/>
    <property type="project" value="TreeGrafter"/>
</dbReference>
<dbReference type="GO" id="GO:0008897">
    <property type="term" value="F:holo-[acyl-carrier-protein] synthase activity"/>
    <property type="evidence" value="ECO:0007669"/>
    <property type="project" value="InterPro"/>
</dbReference>
<evidence type="ECO:0000256" key="2">
    <source>
        <dbReference type="ARBA" id="ARBA00022679"/>
    </source>
</evidence>
<evidence type="ECO:0000256" key="1">
    <source>
        <dbReference type="ARBA" id="ARBA00010990"/>
    </source>
</evidence>
<dbReference type="EMBL" id="DXBU01000058">
    <property type="protein sequence ID" value="HIZ22039.1"/>
    <property type="molecule type" value="Genomic_DNA"/>
</dbReference>
<dbReference type="Pfam" id="PF01648">
    <property type="entry name" value="ACPS"/>
    <property type="match status" value="1"/>
</dbReference>
<dbReference type="AlphaFoldDB" id="A0A9D2DSB3"/>
<dbReference type="InterPro" id="IPR050559">
    <property type="entry name" value="P-Pant_transferase_sf"/>
</dbReference>
<keyword evidence="2 4" id="KW-0808">Transferase</keyword>
<dbReference type="SUPFAM" id="SSF56214">
    <property type="entry name" value="4'-phosphopantetheinyl transferase"/>
    <property type="match status" value="2"/>
</dbReference>
<comment type="similarity">
    <text evidence="1">Belongs to the P-Pant transferase superfamily. Gsp/Sfp/HetI/AcpT family.</text>
</comment>
<feature type="domain" description="4'-phosphopantetheinyl transferase" evidence="3">
    <location>
        <begin position="81"/>
        <end position="157"/>
    </location>
</feature>
<evidence type="ECO:0000313" key="4">
    <source>
        <dbReference type="EMBL" id="HIZ22039.1"/>
    </source>
</evidence>
<reference evidence="4" key="1">
    <citation type="journal article" date="2021" name="PeerJ">
        <title>Extensive microbial diversity within the chicken gut microbiome revealed by metagenomics and culture.</title>
        <authorList>
            <person name="Gilroy R."/>
            <person name="Ravi A."/>
            <person name="Getino M."/>
            <person name="Pursley I."/>
            <person name="Horton D.L."/>
            <person name="Alikhan N.F."/>
            <person name="Baker D."/>
            <person name="Gharbi K."/>
            <person name="Hall N."/>
            <person name="Watson M."/>
            <person name="Adriaenssens E.M."/>
            <person name="Foster-Nyarko E."/>
            <person name="Jarju S."/>
            <person name="Secka A."/>
            <person name="Antonio M."/>
            <person name="Oren A."/>
            <person name="Chaudhuri R.R."/>
            <person name="La Ragione R."/>
            <person name="Hildebrand F."/>
            <person name="Pallen M.J."/>
        </authorList>
    </citation>
    <scope>NUCLEOTIDE SEQUENCE</scope>
    <source>
        <strain evidence="4">14324</strain>
    </source>
</reference>
<proteinExistence type="inferred from homology"/>
<dbReference type="PANTHER" id="PTHR12215">
    <property type="entry name" value="PHOSPHOPANTETHEINE TRANSFERASE"/>
    <property type="match status" value="1"/>
</dbReference>
<dbReference type="Gene3D" id="3.90.470.20">
    <property type="entry name" value="4'-phosphopantetheinyl transferase domain"/>
    <property type="match status" value="1"/>
</dbReference>
<dbReference type="Proteomes" id="UP000824041">
    <property type="component" value="Unassembled WGS sequence"/>
</dbReference>
<name>A0A9D2DSB3_9FIRM</name>
<reference evidence="4" key="2">
    <citation type="submission" date="2021-04" db="EMBL/GenBank/DDBJ databases">
        <authorList>
            <person name="Gilroy R."/>
        </authorList>
    </citation>
    <scope>NUCLEOTIDE SEQUENCE</scope>
    <source>
        <strain evidence="4">14324</strain>
    </source>
</reference>
<comment type="caution">
    <text evidence="4">The sequence shown here is derived from an EMBL/GenBank/DDBJ whole genome shotgun (WGS) entry which is preliminary data.</text>
</comment>
<gene>
    <name evidence="4" type="ORF">IAA21_04470</name>
</gene>
<accession>A0A9D2DSB3</accession>
<sequence length="182" mass="21427">MKAVIYYTAIPEKYQGKNREHFVGEKLLEAALLKETGRKLSAQPRKKGPQGKPFFADLPGIHYNISHSGKYVLCIFSRQEVGIDIQEHRKAKYDRMLKRMVPESRRLEILGSPRLEQEFFREWAAREAYVKWTGQGLSMDFTRIPMEEGWHAVTEFRQGYTVAVWGREKMEIQWEYVEVLDL</sequence>